<feature type="repeat" description="WD" evidence="10">
    <location>
        <begin position="572"/>
        <end position="613"/>
    </location>
</feature>
<keyword evidence="6 9" id="KW-0863">Zinc-finger</keyword>
<evidence type="ECO:0000313" key="15">
    <source>
        <dbReference type="EMBL" id="TFY70707.1"/>
    </source>
</evidence>
<dbReference type="PANTHER" id="PTHR22847">
    <property type="entry name" value="WD40 REPEAT PROTEIN"/>
    <property type="match status" value="1"/>
</dbReference>
<feature type="binding site" evidence="11">
    <location>
        <position position="1199"/>
    </location>
    <ligand>
        <name>ATP</name>
        <dbReference type="ChEBI" id="CHEBI:30616"/>
    </ligand>
</feature>
<evidence type="ECO:0000256" key="4">
    <source>
        <dbReference type="ARBA" id="ARBA00022737"/>
    </source>
</evidence>
<dbReference type="InterPro" id="IPR001680">
    <property type="entry name" value="WD40_rpt"/>
</dbReference>
<dbReference type="PROSITE" id="PS00678">
    <property type="entry name" value="WD_REPEATS_1"/>
    <property type="match status" value="6"/>
</dbReference>
<keyword evidence="8 11" id="KW-0067">ATP-binding</keyword>
<feature type="region of interest" description="Disordered" evidence="12">
    <location>
        <begin position="710"/>
        <end position="769"/>
    </location>
</feature>
<gene>
    <name evidence="15" type="ORF">EVG20_g2286</name>
</gene>
<dbReference type="InterPro" id="IPR000719">
    <property type="entry name" value="Prot_kinase_dom"/>
</dbReference>
<keyword evidence="7" id="KW-0862">Zinc</keyword>
<dbReference type="GO" id="GO:0005634">
    <property type="term" value="C:nucleus"/>
    <property type="evidence" value="ECO:0007669"/>
    <property type="project" value="TreeGrafter"/>
</dbReference>
<dbReference type="SMART" id="SM00220">
    <property type="entry name" value="S_TKc"/>
    <property type="match status" value="1"/>
</dbReference>
<dbReference type="SUPFAM" id="SSF50978">
    <property type="entry name" value="WD40 repeat-like"/>
    <property type="match status" value="3"/>
</dbReference>
<feature type="repeat" description="WD" evidence="10">
    <location>
        <begin position="285"/>
        <end position="326"/>
    </location>
</feature>
<dbReference type="InterPro" id="IPR019775">
    <property type="entry name" value="WD40_repeat_CS"/>
</dbReference>
<dbReference type="Proteomes" id="UP000298327">
    <property type="component" value="Unassembled WGS sequence"/>
</dbReference>
<dbReference type="CDD" id="cd00200">
    <property type="entry name" value="WD40"/>
    <property type="match status" value="2"/>
</dbReference>
<comment type="caution">
    <text evidence="15">The sequence shown here is derived from an EMBL/GenBank/DDBJ whole genome shotgun (WGS) entry which is preliminary data.</text>
</comment>
<dbReference type="GO" id="GO:0005524">
    <property type="term" value="F:ATP binding"/>
    <property type="evidence" value="ECO:0007669"/>
    <property type="project" value="UniProtKB-UniRule"/>
</dbReference>
<evidence type="ECO:0000259" key="14">
    <source>
        <dbReference type="PROSITE" id="PS50865"/>
    </source>
</evidence>
<dbReference type="PROSITE" id="PS01360">
    <property type="entry name" value="ZF_MYND_1"/>
    <property type="match status" value="1"/>
</dbReference>
<evidence type="ECO:0008006" key="17">
    <source>
        <dbReference type="Google" id="ProtNLM"/>
    </source>
</evidence>
<dbReference type="SMART" id="SM00320">
    <property type="entry name" value="WD40"/>
    <property type="match status" value="14"/>
</dbReference>
<dbReference type="OrthoDB" id="1668230at2759"/>
<dbReference type="InterPro" id="IPR011009">
    <property type="entry name" value="Kinase-like_dom_sf"/>
</dbReference>
<dbReference type="GO" id="GO:0007166">
    <property type="term" value="P:cell surface receptor signaling pathway"/>
    <property type="evidence" value="ECO:0007669"/>
    <property type="project" value="InterPro"/>
</dbReference>
<evidence type="ECO:0000256" key="1">
    <source>
        <dbReference type="ARBA" id="ARBA00022527"/>
    </source>
</evidence>
<dbReference type="GO" id="GO:1990234">
    <property type="term" value="C:transferase complex"/>
    <property type="evidence" value="ECO:0007669"/>
    <property type="project" value="UniProtKB-ARBA"/>
</dbReference>
<dbReference type="PRINTS" id="PR00320">
    <property type="entry name" value="GPROTEINBRPT"/>
</dbReference>
<proteinExistence type="predicted"/>
<feature type="compositionally biased region" description="Polar residues" evidence="12">
    <location>
        <begin position="754"/>
        <end position="769"/>
    </location>
</feature>
<protein>
    <recommendedName>
        <fullName evidence="17">Non-specific protein-tyrosine kinase</fullName>
    </recommendedName>
</protein>
<dbReference type="Gene3D" id="2.130.10.10">
    <property type="entry name" value="YVTN repeat-like/Quinoprotein amine dehydrogenase"/>
    <property type="match status" value="4"/>
</dbReference>
<keyword evidence="16" id="KW-1185">Reference proteome</keyword>
<dbReference type="PROSITE" id="PS50865">
    <property type="entry name" value="ZF_MYND_2"/>
    <property type="match status" value="1"/>
</dbReference>
<feature type="repeat" description="WD" evidence="10">
    <location>
        <begin position="619"/>
        <end position="660"/>
    </location>
</feature>
<evidence type="ECO:0000256" key="8">
    <source>
        <dbReference type="ARBA" id="ARBA00022840"/>
    </source>
</evidence>
<dbReference type="PANTHER" id="PTHR22847:SF637">
    <property type="entry name" value="WD REPEAT DOMAIN 5B"/>
    <property type="match status" value="1"/>
</dbReference>
<keyword evidence="5 11" id="KW-0547">Nucleotide-binding</keyword>
<dbReference type="GO" id="GO:0008270">
    <property type="term" value="F:zinc ion binding"/>
    <property type="evidence" value="ECO:0007669"/>
    <property type="project" value="UniProtKB-KW"/>
</dbReference>
<evidence type="ECO:0000259" key="13">
    <source>
        <dbReference type="PROSITE" id="PS50011"/>
    </source>
</evidence>
<evidence type="ECO:0000256" key="2">
    <source>
        <dbReference type="ARBA" id="ARBA00022574"/>
    </source>
</evidence>
<keyword evidence="2 10" id="KW-0853">WD repeat</keyword>
<feature type="repeat" description="WD" evidence="10">
    <location>
        <begin position="445"/>
        <end position="477"/>
    </location>
</feature>
<evidence type="ECO:0000313" key="16">
    <source>
        <dbReference type="Proteomes" id="UP000298327"/>
    </source>
</evidence>
<dbReference type="InterPro" id="IPR002893">
    <property type="entry name" value="Znf_MYND"/>
</dbReference>
<organism evidence="15 16">
    <name type="scientific">Dentipellis fragilis</name>
    <dbReference type="NCBI Taxonomy" id="205917"/>
    <lineage>
        <taxon>Eukaryota</taxon>
        <taxon>Fungi</taxon>
        <taxon>Dikarya</taxon>
        <taxon>Basidiomycota</taxon>
        <taxon>Agaricomycotina</taxon>
        <taxon>Agaricomycetes</taxon>
        <taxon>Russulales</taxon>
        <taxon>Hericiaceae</taxon>
        <taxon>Dentipellis</taxon>
    </lineage>
</organism>
<evidence type="ECO:0000256" key="6">
    <source>
        <dbReference type="ARBA" id="ARBA00022771"/>
    </source>
</evidence>
<dbReference type="STRING" id="205917.A0A4Y9Z9L9"/>
<dbReference type="Gene3D" id="6.10.140.2220">
    <property type="match status" value="1"/>
</dbReference>
<dbReference type="InterPro" id="IPR036537">
    <property type="entry name" value="Adaptor_Cbl_N_dom_sf"/>
</dbReference>
<feature type="repeat" description="WD" evidence="10">
    <location>
        <begin position="157"/>
        <end position="198"/>
    </location>
</feature>
<evidence type="ECO:0000256" key="12">
    <source>
        <dbReference type="SAM" id="MobiDB-lite"/>
    </source>
</evidence>
<dbReference type="PROSITE" id="PS50294">
    <property type="entry name" value="WD_REPEATS_REGION"/>
    <property type="match status" value="10"/>
</dbReference>
<feature type="domain" description="Protein kinase" evidence="13">
    <location>
        <begin position="1172"/>
        <end position="1434"/>
    </location>
</feature>
<dbReference type="InterPro" id="IPR059179">
    <property type="entry name" value="MLKL-like_MCAfunc"/>
</dbReference>
<feature type="repeat" description="WD" evidence="10">
    <location>
        <begin position="488"/>
        <end position="528"/>
    </location>
</feature>
<keyword evidence="1" id="KW-0723">Serine/threonine-protein kinase</keyword>
<sequence length="1673" mass="183480">MYNVDTVTGESSDSTETVSFLRSIEVGPDTGVDNWIRSVKISPQGDTIASASANLVHIWNSATGNCIATLRDHKDWVLCTAYSPDGALLLSGSLDASIGIWDTNSWTSIGQPLKPGGGPVRDIAFSPDGSHFMSACVKSSQIVMWSSESLSQVGESIEGHDKPVHCVDFAPDGLSFASGCHDGSVALWRTATRSMLRRPFFGHTIEVNQVKFSPDGSKLASASEDSMIRLWDAATGNPLALFEGHGASVGTIAFSPLDGMLISGSVDKSLRLWDPEKKIAIGGPVEYHNMVVTGVDVSREGSLLVSSSYDCSIGLWRLNAAKKSEALPPSHRPVLGAHDEVTTKAVELVPTIRNVLSGHTMGVGCVAFSPDGKSVASCSTDRAVRIWQVESDDPESHFMQIPGNQNPVRCLAFSPDGKTLATASNVFIRLWDTVTGERVGVLWNMLSHTNDVNAIVFSHDGQRLLSGAEDRTARVWDPVACKEIGDAYDRHKDAVRCLDVTTEGLVASGSADCSIHLWDINTRATVREPLGGHGGKVRATRFSPDGTVIASASDDRTVRLWDVRSGTTITVLNGHTDIVRSIAFFPDGSVLASCGEDETVRLWDTKQGTAIGAPLRPFTGLQSSTLTSIDVSADGRRIVTGSWNKSICLWDIQSSSGEQLSEHALAEARSDTGGALDAVALRSPSTIVEEDHRTLEPLLQVLDQTSSSLIDIHSSNPSHHVSQNSLSETSIGDTTGMSTRESSSSQEPGLGSSAQQHSNFTSSGQPNRTFASAQSISAPLNINSLSSSTNPPVQLTVREYGSRSRREQDRLSVTTWWNGLSVRFRRESPDSGTSTIVHAPEHSDRFIETRRRVVRAASSVLGTTADIAHDALDAGVDLLNLAPVPGLATAGHILLDIWDAFRLVQTNRTACQELTKRCADLLIAVREEIEEAGHEVTQELHAPIDKLHQAFREVLLLVKKQIDLPFLKRYLGRDKTLTEIEHCDVSLTRALDMFSLSVQMRTFKLMQSSLKSGFRVIGNRRESLSRTRVAADLRAIRSQQNEQNRIQDLTHLRQLLRAAVGTNDDLAMVEILQVGRDEMPEAMNALERTLQGFISSSAEDDHATRDERRRDRILARIGLRREPERGMSPSAPAADSIDREFMQSGIEALRRLTLQQGNPPELPSWTVTRFEIDMEEKIGVGVFSTVYKGTWKHRTVAIKMLAETTPKNLFVKEAKLWKTFSHPNIVLLLGASSASSNPPWFFVSPYYKHGNLVKFLKDLPMLHKAIVVRCMQEVAAGMAYLHENDILHGDLKAVNILVGDDLSCVITDFGQSEMRSEVFRLSQQPVARGTLRWQAPELMRGASVLTREIDVYAYAITCVEILAKGGLPWPLQDDETVRRLVLNENRRPLVPSDNVTVTEPLRAVLEACWHEDPSQRLPFSQIVENVTQLRHTLSLTSMPVVDSRLGIIIADAKPKRRCAWSSCPHDWPEGCVMKACARCRLIRYCSKPCQVADWPQHKTVCQEPRALDINAWILEHEAGFKWAAAQALGGFSGPNRTLTHRLMITVLRADRVAAKSVAGPFIMLGVRLAPMYEYSAGYSPRENAEIRRNGGIGLAIASFKIDGMPGGRTVMLSRQWVLRRPSPAATSRGFFPNWEEIAKNVVNDTLEDAELLHMINNWEPSADAGSGVIEEVE</sequence>
<feature type="compositionally biased region" description="Polar residues" evidence="12">
    <location>
        <begin position="710"/>
        <end position="740"/>
    </location>
</feature>
<dbReference type="GO" id="GO:0004674">
    <property type="term" value="F:protein serine/threonine kinase activity"/>
    <property type="evidence" value="ECO:0007669"/>
    <property type="project" value="UniProtKB-KW"/>
</dbReference>
<keyword evidence="3" id="KW-0479">Metal-binding</keyword>
<evidence type="ECO:0000256" key="9">
    <source>
        <dbReference type="PROSITE-ProRule" id="PRU00134"/>
    </source>
</evidence>
<dbReference type="PROSITE" id="PS50082">
    <property type="entry name" value="WD_REPEATS_2"/>
    <property type="match status" value="12"/>
</dbReference>
<dbReference type="Gene3D" id="1.20.930.20">
    <property type="entry name" value="Adaptor protein Cbl, N-terminal domain"/>
    <property type="match status" value="1"/>
</dbReference>
<dbReference type="Gene3D" id="3.30.200.20">
    <property type="entry name" value="Phosphorylase Kinase, domain 1"/>
    <property type="match status" value="1"/>
</dbReference>
<feature type="repeat" description="WD" evidence="10">
    <location>
        <begin position="530"/>
        <end position="571"/>
    </location>
</feature>
<dbReference type="SUPFAM" id="SSF144232">
    <property type="entry name" value="HIT/MYND zinc finger-like"/>
    <property type="match status" value="1"/>
</dbReference>
<dbReference type="InterPro" id="IPR036322">
    <property type="entry name" value="WD40_repeat_dom_sf"/>
</dbReference>
<evidence type="ECO:0000256" key="5">
    <source>
        <dbReference type="ARBA" id="ARBA00022741"/>
    </source>
</evidence>
<dbReference type="InterPro" id="IPR015943">
    <property type="entry name" value="WD40/YVTN_repeat-like_dom_sf"/>
</dbReference>
<feature type="repeat" description="WD" evidence="10">
    <location>
        <begin position="70"/>
        <end position="111"/>
    </location>
</feature>
<dbReference type="PROSITE" id="PS00107">
    <property type="entry name" value="PROTEIN_KINASE_ATP"/>
    <property type="match status" value="1"/>
</dbReference>
<dbReference type="Pfam" id="PF00400">
    <property type="entry name" value="WD40"/>
    <property type="match status" value="14"/>
</dbReference>
<feature type="compositionally biased region" description="Low complexity" evidence="12">
    <location>
        <begin position="741"/>
        <end position="753"/>
    </location>
</feature>
<dbReference type="InterPro" id="IPR017441">
    <property type="entry name" value="Protein_kinase_ATP_BS"/>
</dbReference>
<dbReference type="SUPFAM" id="SSF56112">
    <property type="entry name" value="Protein kinase-like (PK-like)"/>
    <property type="match status" value="1"/>
</dbReference>
<dbReference type="Pfam" id="PF01753">
    <property type="entry name" value="zf-MYND"/>
    <property type="match status" value="1"/>
</dbReference>
<evidence type="ECO:0000256" key="7">
    <source>
        <dbReference type="ARBA" id="ARBA00022833"/>
    </source>
</evidence>
<dbReference type="InterPro" id="IPR020472">
    <property type="entry name" value="WD40_PAC1"/>
</dbReference>
<dbReference type="EMBL" id="SEOQ01000086">
    <property type="protein sequence ID" value="TFY70707.1"/>
    <property type="molecule type" value="Genomic_DNA"/>
</dbReference>
<feature type="repeat" description="WD" evidence="10">
    <location>
        <begin position="356"/>
        <end position="397"/>
    </location>
</feature>
<keyword evidence="1" id="KW-0418">Kinase</keyword>
<feature type="repeat" description="WD" evidence="10">
    <location>
        <begin position="242"/>
        <end position="274"/>
    </location>
</feature>
<evidence type="ECO:0000256" key="3">
    <source>
        <dbReference type="ARBA" id="ARBA00022723"/>
    </source>
</evidence>
<dbReference type="CDD" id="cd21037">
    <property type="entry name" value="MLKL_NTD"/>
    <property type="match status" value="1"/>
</dbReference>
<evidence type="ECO:0000256" key="10">
    <source>
        <dbReference type="PROSITE-ProRule" id="PRU00221"/>
    </source>
</evidence>
<dbReference type="Pfam" id="PF07714">
    <property type="entry name" value="PK_Tyr_Ser-Thr"/>
    <property type="match status" value="1"/>
</dbReference>
<feature type="repeat" description="WD" evidence="10">
    <location>
        <begin position="401"/>
        <end position="441"/>
    </location>
</feature>
<keyword evidence="4" id="KW-0677">Repeat</keyword>
<reference evidence="15 16" key="1">
    <citation type="submission" date="2019-02" db="EMBL/GenBank/DDBJ databases">
        <title>Genome sequencing of the rare red list fungi Dentipellis fragilis.</title>
        <authorList>
            <person name="Buettner E."/>
            <person name="Kellner H."/>
        </authorList>
    </citation>
    <scope>NUCLEOTIDE SEQUENCE [LARGE SCALE GENOMIC DNA]</scope>
    <source>
        <strain evidence="15 16">DSM 105465</strain>
    </source>
</reference>
<dbReference type="PROSITE" id="PS50011">
    <property type="entry name" value="PROTEIN_KINASE_DOM"/>
    <property type="match status" value="1"/>
</dbReference>
<evidence type="ECO:0000256" key="11">
    <source>
        <dbReference type="PROSITE-ProRule" id="PRU10141"/>
    </source>
</evidence>
<accession>A0A4Y9Z9L9</accession>
<keyword evidence="1" id="KW-0808">Transferase</keyword>
<dbReference type="InterPro" id="IPR008271">
    <property type="entry name" value="Ser/Thr_kinase_AS"/>
</dbReference>
<dbReference type="InterPro" id="IPR001245">
    <property type="entry name" value="Ser-Thr/Tyr_kinase_cat_dom"/>
</dbReference>
<dbReference type="Gene3D" id="1.10.510.10">
    <property type="entry name" value="Transferase(Phosphotransferase) domain 1"/>
    <property type="match status" value="1"/>
</dbReference>
<feature type="repeat" description="WD" evidence="10">
    <location>
        <begin position="200"/>
        <end position="241"/>
    </location>
</feature>
<feature type="domain" description="MYND-type" evidence="14">
    <location>
        <begin position="1458"/>
        <end position="1501"/>
    </location>
</feature>
<dbReference type="PROSITE" id="PS00108">
    <property type="entry name" value="PROTEIN_KINASE_ST"/>
    <property type="match status" value="1"/>
</dbReference>
<name>A0A4Y9Z9L9_9AGAM</name>